<organism evidence="1 2">
    <name type="scientific">Steinernema carpocapsae</name>
    <name type="common">Entomopathogenic nematode</name>
    <dbReference type="NCBI Taxonomy" id="34508"/>
    <lineage>
        <taxon>Eukaryota</taxon>
        <taxon>Metazoa</taxon>
        <taxon>Ecdysozoa</taxon>
        <taxon>Nematoda</taxon>
        <taxon>Chromadorea</taxon>
        <taxon>Rhabditida</taxon>
        <taxon>Tylenchina</taxon>
        <taxon>Panagrolaimomorpha</taxon>
        <taxon>Strongyloidoidea</taxon>
        <taxon>Steinernematidae</taxon>
        <taxon>Steinernema</taxon>
    </lineage>
</organism>
<reference evidence="1 2" key="1">
    <citation type="journal article" date="2015" name="Genome Biol.">
        <title>Comparative genomics of Steinernema reveals deeply conserved gene regulatory networks.</title>
        <authorList>
            <person name="Dillman A.R."/>
            <person name="Macchietto M."/>
            <person name="Porter C.F."/>
            <person name="Rogers A."/>
            <person name="Williams B."/>
            <person name="Antoshechkin I."/>
            <person name="Lee M.M."/>
            <person name="Goodwin Z."/>
            <person name="Lu X."/>
            <person name="Lewis E.E."/>
            <person name="Goodrich-Blair H."/>
            <person name="Stock S.P."/>
            <person name="Adams B.J."/>
            <person name="Sternberg P.W."/>
            <person name="Mortazavi A."/>
        </authorList>
    </citation>
    <scope>NUCLEOTIDE SEQUENCE [LARGE SCALE GENOMIC DNA]</scope>
    <source>
        <strain evidence="1 2">ALL</strain>
    </source>
</reference>
<keyword evidence="2" id="KW-1185">Reference proteome</keyword>
<reference evidence="1 2" key="2">
    <citation type="journal article" date="2019" name="G3 (Bethesda)">
        <title>Hybrid Assembly of the Genome of the Entomopathogenic Nematode Steinernema carpocapsae Identifies the X-Chromosome.</title>
        <authorList>
            <person name="Serra L."/>
            <person name="Macchietto M."/>
            <person name="Macias-Munoz A."/>
            <person name="McGill C.J."/>
            <person name="Rodriguez I.M."/>
            <person name="Rodriguez B."/>
            <person name="Murad R."/>
            <person name="Mortazavi A."/>
        </authorList>
    </citation>
    <scope>NUCLEOTIDE SEQUENCE [LARGE SCALE GENOMIC DNA]</scope>
    <source>
        <strain evidence="1 2">ALL</strain>
    </source>
</reference>
<dbReference type="Proteomes" id="UP000298663">
    <property type="component" value="Unassembled WGS sequence"/>
</dbReference>
<name>A0A4U5PJP7_STECR</name>
<dbReference type="AlphaFoldDB" id="A0A4U5PJP7"/>
<sequence length="162" mass="17940">MERREAQLRLCATTTTTTTALPLLRETRSVYPPQRGGKNAAAHALTHHQKMTTADSAKRHCATQKNRVLTNNNHRNLWSPHAPSQLVAERQNLVRGPNSQTTSISQTLQRQARGLVGDDRIGLERLVYFKEKKPCAGSLRGAVNTDVSWALTSLFVFTVALG</sequence>
<dbReference type="EMBL" id="AZBU02000002">
    <property type="protein sequence ID" value="TKR96706.1"/>
    <property type="molecule type" value="Genomic_DNA"/>
</dbReference>
<evidence type="ECO:0000313" key="1">
    <source>
        <dbReference type="EMBL" id="TKR96706.1"/>
    </source>
</evidence>
<gene>
    <name evidence="1" type="ORF">L596_010689</name>
</gene>
<proteinExistence type="predicted"/>
<comment type="caution">
    <text evidence="1">The sequence shown here is derived from an EMBL/GenBank/DDBJ whole genome shotgun (WGS) entry which is preliminary data.</text>
</comment>
<accession>A0A4U5PJP7</accession>
<evidence type="ECO:0000313" key="2">
    <source>
        <dbReference type="Proteomes" id="UP000298663"/>
    </source>
</evidence>
<protein>
    <submittedName>
        <fullName evidence="1">Uncharacterized protein</fullName>
    </submittedName>
</protein>